<keyword evidence="3" id="KW-0732">Signal</keyword>
<evidence type="ECO:0000256" key="2">
    <source>
        <dbReference type="SAM" id="MobiDB-lite"/>
    </source>
</evidence>
<evidence type="ECO:0000313" key="5">
    <source>
        <dbReference type="EMBL" id="ORZ24815.1"/>
    </source>
</evidence>
<comment type="caution">
    <text evidence="5">The sequence shown here is derived from an EMBL/GenBank/DDBJ whole genome shotgun (WGS) entry which is preliminary data.</text>
</comment>
<dbReference type="SUPFAM" id="SSF81296">
    <property type="entry name" value="E set domains"/>
    <property type="match status" value="1"/>
</dbReference>
<feature type="signal peptide" evidence="3">
    <location>
        <begin position="1"/>
        <end position="23"/>
    </location>
</feature>
<sequence>MKFQSTVVAIACVVVGLTALADGATIKHRDESKNKNNNIKNKDKDKKDDRNHNPYMLSAAEERFSSCGNPNSDFFKVDSISSNRHLCSGCKACIDIGGSLKGRIEKGAQVRLKITKFFLPVYEKTFDLCSILEDTEGDVRCPIEASNNHLHACIPLDTSIPTNIAASSTLSAVTANYEPLFCITGNAMIESNCPSDACDQ</sequence>
<feature type="region of interest" description="Disordered" evidence="2">
    <location>
        <begin position="31"/>
        <end position="52"/>
    </location>
</feature>
<feature type="chain" id="PRO_5012914851" description="Phosphatidylglycerol/phosphatidylinositol transfer protein" evidence="3">
    <location>
        <begin position="24"/>
        <end position="200"/>
    </location>
</feature>
<keyword evidence="6" id="KW-1185">Reference proteome</keyword>
<dbReference type="SMART" id="SM00737">
    <property type="entry name" value="ML"/>
    <property type="match status" value="1"/>
</dbReference>
<dbReference type="InParanoid" id="A0A1Y2GW98"/>
<dbReference type="GeneID" id="33570433"/>
<dbReference type="InterPro" id="IPR003172">
    <property type="entry name" value="ML_dom"/>
</dbReference>
<dbReference type="InterPro" id="IPR014756">
    <property type="entry name" value="Ig_E-set"/>
</dbReference>
<reference evidence="5 6" key="1">
    <citation type="submission" date="2016-07" db="EMBL/GenBank/DDBJ databases">
        <title>Pervasive Adenine N6-methylation of Active Genes in Fungi.</title>
        <authorList>
            <consortium name="DOE Joint Genome Institute"/>
            <person name="Mondo S.J."/>
            <person name="Dannebaum R.O."/>
            <person name="Kuo R.C."/>
            <person name="Labutti K."/>
            <person name="Haridas S."/>
            <person name="Kuo A."/>
            <person name="Salamov A."/>
            <person name="Ahrendt S.R."/>
            <person name="Lipzen A."/>
            <person name="Sullivan W."/>
            <person name="Andreopoulos W.B."/>
            <person name="Clum A."/>
            <person name="Lindquist E."/>
            <person name="Daum C."/>
            <person name="Ramamoorthy G.K."/>
            <person name="Gryganskyi A."/>
            <person name="Culley D."/>
            <person name="Magnuson J.K."/>
            <person name="James T.Y."/>
            <person name="O'Malley M.A."/>
            <person name="Stajich J.E."/>
            <person name="Spatafora J.W."/>
            <person name="Visel A."/>
            <person name="Grigoriev I.V."/>
        </authorList>
    </citation>
    <scope>NUCLEOTIDE SEQUENCE [LARGE SCALE GENOMIC DNA]</scope>
    <source>
        <strain evidence="5 6">NRRL 3116</strain>
    </source>
</reference>
<name>A0A1Y2GW98_9FUNG</name>
<dbReference type="Pfam" id="PF02221">
    <property type="entry name" value="E1_DerP2_DerF2"/>
    <property type="match status" value="1"/>
</dbReference>
<evidence type="ECO:0000256" key="3">
    <source>
        <dbReference type="SAM" id="SignalP"/>
    </source>
</evidence>
<gene>
    <name evidence="5" type="ORF">BCR41DRAFT_393785</name>
</gene>
<dbReference type="EMBL" id="MCFF01000008">
    <property type="protein sequence ID" value="ORZ24815.1"/>
    <property type="molecule type" value="Genomic_DNA"/>
</dbReference>
<dbReference type="RefSeq" id="XP_021883796.1">
    <property type="nucleotide sequence ID" value="XM_022028590.1"/>
</dbReference>
<accession>A0A1Y2GW98</accession>
<feature type="domain" description="MD-2-related lipid-recognition" evidence="4">
    <location>
        <begin position="64"/>
        <end position="187"/>
    </location>
</feature>
<evidence type="ECO:0000256" key="1">
    <source>
        <dbReference type="ARBA" id="ARBA00016056"/>
    </source>
</evidence>
<evidence type="ECO:0000259" key="4">
    <source>
        <dbReference type="SMART" id="SM00737"/>
    </source>
</evidence>
<dbReference type="Proteomes" id="UP000193648">
    <property type="component" value="Unassembled WGS sequence"/>
</dbReference>
<organism evidence="5 6">
    <name type="scientific">Lobosporangium transversale</name>
    <dbReference type="NCBI Taxonomy" id="64571"/>
    <lineage>
        <taxon>Eukaryota</taxon>
        <taxon>Fungi</taxon>
        <taxon>Fungi incertae sedis</taxon>
        <taxon>Mucoromycota</taxon>
        <taxon>Mortierellomycotina</taxon>
        <taxon>Mortierellomycetes</taxon>
        <taxon>Mortierellales</taxon>
        <taxon>Mortierellaceae</taxon>
        <taxon>Lobosporangium</taxon>
    </lineage>
</organism>
<proteinExistence type="predicted"/>
<evidence type="ECO:0000313" key="6">
    <source>
        <dbReference type="Proteomes" id="UP000193648"/>
    </source>
</evidence>
<protein>
    <recommendedName>
        <fullName evidence="1">Phosphatidylglycerol/phosphatidylinositol transfer protein</fullName>
    </recommendedName>
</protein>
<dbReference type="OrthoDB" id="6409159at2759"/>
<dbReference type="AlphaFoldDB" id="A0A1Y2GW98"/>